<protein>
    <submittedName>
        <fullName evidence="1">Uncharacterized protein</fullName>
    </submittedName>
</protein>
<comment type="caution">
    <text evidence="1">The sequence shown here is derived from an EMBL/GenBank/DDBJ whole genome shotgun (WGS) entry which is preliminary data.</text>
</comment>
<evidence type="ECO:0000313" key="2">
    <source>
        <dbReference type="Proteomes" id="UP000285326"/>
    </source>
</evidence>
<accession>A0A420JC02</accession>
<dbReference type="EMBL" id="MCBS01012725">
    <property type="protein sequence ID" value="RKF84272.1"/>
    <property type="molecule type" value="Genomic_DNA"/>
</dbReference>
<name>A0A420JC02_9PEZI</name>
<sequence length="390" mass="43795">ILPQSQSSSESKGLQQSTNNSFANILQSYPYQSSTTLPSDGLKTQKNKYNQQIIGVQALTNPTKREQDSFKNKVKIFEEKCSHARINDDQGKAKAFSTMLTKDSFSYFYKLPLCNSFAAICSVMTNHFEGPESKVNAVNKWNSLNLLTRISSDPQKTTAEHFEAFVSELRKLEYKLPSDLLIEQFLHMKLMTACKEVPACKLPLEHLNRSIQIADSTSATNIVPGMTPDETYLESRLLDFTLAATPKRIQAIITVKTSVEERFHKEDDGSSIEHNKIYEHLILDVKSPKNNATHQEHDGLSHDSDDKLFSNTAFAGEIFQELVNKSFLHSISHGASTIWSTNETYSDPVLDNTNHKDRSSNIEIFSNAQYSKSKLFGILIDTGAANRSIV</sequence>
<dbReference type="Proteomes" id="UP000285326">
    <property type="component" value="Unassembled WGS sequence"/>
</dbReference>
<evidence type="ECO:0000313" key="1">
    <source>
        <dbReference type="EMBL" id="RKF84272.1"/>
    </source>
</evidence>
<dbReference type="AlphaFoldDB" id="A0A420JC02"/>
<organism evidence="1 2">
    <name type="scientific">Golovinomyces cichoracearum</name>
    <dbReference type="NCBI Taxonomy" id="62708"/>
    <lineage>
        <taxon>Eukaryota</taxon>
        <taxon>Fungi</taxon>
        <taxon>Dikarya</taxon>
        <taxon>Ascomycota</taxon>
        <taxon>Pezizomycotina</taxon>
        <taxon>Leotiomycetes</taxon>
        <taxon>Erysiphales</taxon>
        <taxon>Erysiphaceae</taxon>
        <taxon>Golovinomyces</taxon>
    </lineage>
</organism>
<reference evidence="1 2" key="1">
    <citation type="journal article" date="2018" name="BMC Genomics">
        <title>Comparative genome analyses reveal sequence features reflecting distinct modes of host-adaptation between dicot and monocot powdery mildew.</title>
        <authorList>
            <person name="Wu Y."/>
            <person name="Ma X."/>
            <person name="Pan Z."/>
            <person name="Kale S.D."/>
            <person name="Song Y."/>
            <person name="King H."/>
            <person name="Zhang Q."/>
            <person name="Presley C."/>
            <person name="Deng X."/>
            <person name="Wei C.I."/>
            <person name="Xiao S."/>
        </authorList>
    </citation>
    <scope>NUCLEOTIDE SEQUENCE [LARGE SCALE GENOMIC DNA]</scope>
    <source>
        <strain evidence="1">UMSG1</strain>
    </source>
</reference>
<feature type="non-terminal residue" evidence="1">
    <location>
        <position position="1"/>
    </location>
</feature>
<proteinExistence type="predicted"/>
<feature type="non-terminal residue" evidence="1">
    <location>
        <position position="390"/>
    </location>
</feature>
<gene>
    <name evidence="1" type="ORF">GcM1_127008</name>
</gene>